<dbReference type="RefSeq" id="WP_378392818.1">
    <property type="nucleotide sequence ID" value="NZ_JBHLWM010000012.1"/>
</dbReference>
<reference evidence="2 3" key="1">
    <citation type="submission" date="2024-09" db="EMBL/GenBank/DDBJ databases">
        <authorList>
            <person name="Sun Q."/>
            <person name="Mori K."/>
        </authorList>
    </citation>
    <scope>NUCLEOTIDE SEQUENCE [LARGE SCALE GENOMIC DNA]</scope>
    <source>
        <strain evidence="2 3">KCTC 23279</strain>
    </source>
</reference>
<keyword evidence="3" id="KW-1185">Reference proteome</keyword>
<dbReference type="SUPFAM" id="SSF53335">
    <property type="entry name" value="S-adenosyl-L-methionine-dependent methyltransferases"/>
    <property type="match status" value="1"/>
</dbReference>
<proteinExistence type="predicted"/>
<organism evidence="2 3">
    <name type="scientific">Rhodopseudomonas telluris</name>
    <dbReference type="NCBI Taxonomy" id="644215"/>
    <lineage>
        <taxon>Bacteria</taxon>
        <taxon>Pseudomonadati</taxon>
        <taxon>Pseudomonadota</taxon>
        <taxon>Alphaproteobacteria</taxon>
        <taxon>Hyphomicrobiales</taxon>
        <taxon>Nitrobacteraceae</taxon>
        <taxon>Rhodopseudomonas</taxon>
    </lineage>
</organism>
<comment type="caution">
    <text evidence="2">The sequence shown here is derived from an EMBL/GenBank/DDBJ whole genome shotgun (WGS) entry which is preliminary data.</text>
</comment>
<gene>
    <name evidence="2" type="ORF">ACFFJ6_24365</name>
</gene>
<dbReference type="GO" id="GO:0032259">
    <property type="term" value="P:methylation"/>
    <property type="evidence" value="ECO:0007669"/>
    <property type="project" value="UniProtKB-KW"/>
</dbReference>
<dbReference type="Proteomes" id="UP001589775">
    <property type="component" value="Unassembled WGS sequence"/>
</dbReference>
<accession>A0ABV6EZI4</accession>
<dbReference type="EMBL" id="JBHLWM010000012">
    <property type="protein sequence ID" value="MFC0243639.1"/>
    <property type="molecule type" value="Genomic_DNA"/>
</dbReference>
<protein>
    <submittedName>
        <fullName evidence="2">Class I SAM-dependent methyltransferase</fullName>
    </submittedName>
</protein>
<evidence type="ECO:0000259" key="1">
    <source>
        <dbReference type="Pfam" id="PF13649"/>
    </source>
</evidence>
<name>A0ABV6EZI4_9BRAD</name>
<keyword evidence="2" id="KW-0489">Methyltransferase</keyword>
<dbReference type="Gene3D" id="3.40.50.150">
    <property type="entry name" value="Vaccinia Virus protein VP39"/>
    <property type="match status" value="1"/>
</dbReference>
<dbReference type="InterPro" id="IPR041698">
    <property type="entry name" value="Methyltransf_25"/>
</dbReference>
<dbReference type="Pfam" id="PF13649">
    <property type="entry name" value="Methyltransf_25"/>
    <property type="match status" value="1"/>
</dbReference>
<feature type="domain" description="Methyltransferase" evidence="1">
    <location>
        <begin position="56"/>
        <end position="143"/>
    </location>
</feature>
<dbReference type="GO" id="GO:0008168">
    <property type="term" value="F:methyltransferase activity"/>
    <property type="evidence" value="ECO:0007669"/>
    <property type="project" value="UniProtKB-KW"/>
</dbReference>
<sequence>MIIPETGIPYPGPDFRKSNNRLRDDEYHRIGSSFAAAVAGSVERFDGRDRSEFKTIVDWGCGAGRVTRYLPSLFPTAYIIGVDTDAAAIQWAEDEIPLIDFHVYEHPPMPVAGGMTDLLVSHVPLIEQVSCMYDFDRVMKHGGLLVLTMEPDAISAWQRGFDLLDVTAGSAENYSTAVLRAR</sequence>
<evidence type="ECO:0000313" key="2">
    <source>
        <dbReference type="EMBL" id="MFC0243639.1"/>
    </source>
</evidence>
<keyword evidence="2" id="KW-0808">Transferase</keyword>
<evidence type="ECO:0000313" key="3">
    <source>
        <dbReference type="Proteomes" id="UP001589775"/>
    </source>
</evidence>
<dbReference type="InterPro" id="IPR029063">
    <property type="entry name" value="SAM-dependent_MTases_sf"/>
</dbReference>